<organism evidence="1">
    <name type="scientific">bioreactor metagenome</name>
    <dbReference type="NCBI Taxonomy" id="1076179"/>
    <lineage>
        <taxon>unclassified sequences</taxon>
        <taxon>metagenomes</taxon>
        <taxon>ecological metagenomes</taxon>
    </lineage>
</organism>
<sequence>MNVKINTPIICVESKVNTKNGRVYAYIESYLNPNEKSIELTL</sequence>
<accession>A0A645EKJ4</accession>
<name>A0A645EKJ4_9ZZZZ</name>
<dbReference type="AlphaFoldDB" id="A0A645EKJ4"/>
<protein>
    <recommendedName>
        <fullName evidence="2">UbiC transcription regulator-associated domain-containing protein</fullName>
    </recommendedName>
</protein>
<reference evidence="1" key="1">
    <citation type="submission" date="2019-08" db="EMBL/GenBank/DDBJ databases">
        <authorList>
            <person name="Kucharzyk K."/>
            <person name="Murdoch R.W."/>
            <person name="Higgins S."/>
            <person name="Loffler F."/>
        </authorList>
    </citation>
    <scope>NUCLEOTIDE SEQUENCE</scope>
</reference>
<evidence type="ECO:0000313" key="1">
    <source>
        <dbReference type="EMBL" id="MPN02297.1"/>
    </source>
</evidence>
<gene>
    <name evidence="1" type="ORF">SDC9_149511</name>
</gene>
<evidence type="ECO:0008006" key="2">
    <source>
        <dbReference type="Google" id="ProtNLM"/>
    </source>
</evidence>
<comment type="caution">
    <text evidence="1">The sequence shown here is derived from an EMBL/GenBank/DDBJ whole genome shotgun (WGS) entry which is preliminary data.</text>
</comment>
<dbReference type="EMBL" id="VSSQ01048251">
    <property type="protein sequence ID" value="MPN02297.1"/>
    <property type="molecule type" value="Genomic_DNA"/>
</dbReference>
<proteinExistence type="predicted"/>